<name>A0A0K0GH00_XANOP</name>
<gene>
    <name evidence="1" type="ordered locus">PXO_05474</name>
</gene>
<evidence type="ECO:0000313" key="1">
    <source>
        <dbReference type="EMBL" id="ACD57498.1"/>
    </source>
</evidence>
<sequence length="66" mass="6960">MLGHFVQLHHRGADLFDAGALFGAGSGDLGMMAVTRFTELSTSVMVVPACCTNSEPCARAETLRFG</sequence>
<evidence type="ECO:0000313" key="2">
    <source>
        <dbReference type="Proteomes" id="UP000001740"/>
    </source>
</evidence>
<dbReference type="HOGENOM" id="CLU_2830259_0_0_6"/>
<protein>
    <submittedName>
        <fullName evidence="1">Uncharacterized protein</fullName>
    </submittedName>
</protein>
<dbReference type="Proteomes" id="UP000001740">
    <property type="component" value="Chromosome"/>
</dbReference>
<proteinExistence type="predicted"/>
<dbReference type="EMBL" id="CP000967">
    <property type="protein sequence ID" value="ACD57498.1"/>
    <property type="molecule type" value="Genomic_DNA"/>
</dbReference>
<organism evidence="1 2">
    <name type="scientific">Xanthomonas oryzae pv. oryzae (strain PXO99A)</name>
    <dbReference type="NCBI Taxonomy" id="360094"/>
    <lineage>
        <taxon>Bacteria</taxon>
        <taxon>Pseudomonadati</taxon>
        <taxon>Pseudomonadota</taxon>
        <taxon>Gammaproteobacteria</taxon>
        <taxon>Lysobacterales</taxon>
        <taxon>Lysobacteraceae</taxon>
        <taxon>Xanthomonas</taxon>
    </lineage>
</organism>
<accession>A0A0K0GH00</accession>
<reference evidence="1 2" key="1">
    <citation type="journal article" date="2008" name="BMC Genomics">
        <title>Genome sequence and rapid evolution of the rice pathogen Xanthomonas oryzae pv. oryzae PXO99A.</title>
        <authorList>
            <person name="Salzberg S.L."/>
            <person name="Sommer D.D."/>
            <person name="Schatz M.C."/>
            <person name="Phillippy A.M."/>
            <person name="Rabinowicz P.D."/>
            <person name="Tsuge S."/>
            <person name="Furutani A."/>
            <person name="Ochiai H."/>
            <person name="Delcher A.L."/>
            <person name="Kelley D."/>
            <person name="Madupu R."/>
            <person name="Puiu D."/>
            <person name="Radune D."/>
            <person name="Shumway M."/>
            <person name="Trapnell C."/>
            <person name="Aparna G."/>
            <person name="Jha G."/>
            <person name="Pandey A."/>
            <person name="Patil P.B."/>
            <person name="Ishihara H."/>
            <person name="Meyer D.F."/>
            <person name="Szurek B."/>
            <person name="Verdier V."/>
            <person name="Koebnik R."/>
            <person name="Dow J.M."/>
            <person name="Ryan R.P."/>
            <person name="Hirata H."/>
            <person name="Tsuyumu S."/>
            <person name="Won Lee S."/>
            <person name="Seo Y.S."/>
            <person name="Sriariyanum M."/>
            <person name="Ronald P.C."/>
            <person name="Sonti R.V."/>
            <person name="Van Sluys M.A."/>
            <person name="Leach J.E."/>
            <person name="White F.F."/>
            <person name="Bogdanove A.J."/>
        </authorList>
    </citation>
    <scope>NUCLEOTIDE SEQUENCE [LARGE SCALE GENOMIC DNA]</scope>
    <source>
        <strain evidence="1 2">PXO99A</strain>
    </source>
</reference>
<dbReference type="AlphaFoldDB" id="A0A0K0GH00"/>
<dbReference type="KEGG" id="xop:PXO_05474"/>